<feature type="region of interest" description="Disordered" evidence="1">
    <location>
        <begin position="151"/>
        <end position="170"/>
    </location>
</feature>
<dbReference type="AlphaFoldDB" id="A0A833WGR6"/>
<dbReference type="Proteomes" id="UP000602510">
    <property type="component" value="Unassembled WGS sequence"/>
</dbReference>
<evidence type="ECO:0000313" key="3">
    <source>
        <dbReference type="Proteomes" id="UP000602510"/>
    </source>
</evidence>
<proteinExistence type="predicted"/>
<comment type="caution">
    <text evidence="2">The sequence shown here is derived from an EMBL/GenBank/DDBJ whole genome shotgun (WGS) entry which is preliminary data.</text>
</comment>
<evidence type="ECO:0000256" key="1">
    <source>
        <dbReference type="SAM" id="MobiDB-lite"/>
    </source>
</evidence>
<feature type="region of interest" description="Disordered" evidence="1">
    <location>
        <begin position="67"/>
        <end position="86"/>
    </location>
</feature>
<gene>
    <name evidence="2" type="ORF">GN244_ATG14129</name>
</gene>
<dbReference type="EMBL" id="WSZM01000399">
    <property type="protein sequence ID" value="KAF4033920.1"/>
    <property type="molecule type" value="Genomic_DNA"/>
</dbReference>
<reference evidence="2" key="1">
    <citation type="submission" date="2020-04" db="EMBL/GenBank/DDBJ databases">
        <title>Hybrid Assembly of Korean Phytophthora infestans isolates.</title>
        <authorList>
            <person name="Prokchorchik M."/>
            <person name="Lee Y."/>
            <person name="Seo J."/>
            <person name="Cho J.-H."/>
            <person name="Park Y.-E."/>
            <person name="Jang D.-C."/>
            <person name="Im J.-S."/>
            <person name="Choi J.-G."/>
            <person name="Park H.-J."/>
            <person name="Lee G.-B."/>
            <person name="Lee Y.-G."/>
            <person name="Hong S.-Y."/>
            <person name="Cho K."/>
            <person name="Sohn K.H."/>
        </authorList>
    </citation>
    <scope>NUCLEOTIDE SEQUENCE</scope>
    <source>
        <strain evidence="2">KR_1_A1</strain>
    </source>
</reference>
<evidence type="ECO:0000313" key="2">
    <source>
        <dbReference type="EMBL" id="KAF4033920.1"/>
    </source>
</evidence>
<accession>A0A833WGR6</accession>
<organism evidence="2 3">
    <name type="scientific">Phytophthora infestans</name>
    <name type="common">Potato late blight agent</name>
    <name type="synonym">Botrytis infestans</name>
    <dbReference type="NCBI Taxonomy" id="4787"/>
    <lineage>
        <taxon>Eukaryota</taxon>
        <taxon>Sar</taxon>
        <taxon>Stramenopiles</taxon>
        <taxon>Oomycota</taxon>
        <taxon>Peronosporomycetes</taxon>
        <taxon>Peronosporales</taxon>
        <taxon>Peronosporaceae</taxon>
        <taxon>Phytophthora</taxon>
    </lineage>
</organism>
<protein>
    <submittedName>
        <fullName evidence="2">Uncharacterized protein</fullName>
    </submittedName>
</protein>
<name>A0A833WGR6_PHYIN</name>
<keyword evidence="3" id="KW-1185">Reference proteome</keyword>
<sequence length="186" mass="21090">MRSLSRSLFTGAVRALIKQHYPRVKFSDEAIRLLTLQLPQAESNASELSSLLSEEFTVLRQGGRRRIEVSHDGDSSSSDEETEPTETLAVGNYYVRSITNAYIRDGQRVYVTDWEAAEEPAANIPPTMVTSFNRHRRAWVCRAFIGDEAGHTRERRRPSAEAPSSRRRPHFAVYTGMQMLSTDKKS</sequence>